<dbReference type="SUPFAM" id="SSF56349">
    <property type="entry name" value="DNA breaking-rejoining enzymes"/>
    <property type="match status" value="1"/>
</dbReference>
<organism evidence="3 4">
    <name type="scientific">Pseudomonas fulva</name>
    <dbReference type="NCBI Taxonomy" id="47880"/>
    <lineage>
        <taxon>Bacteria</taxon>
        <taxon>Pseudomonadati</taxon>
        <taxon>Pseudomonadota</taxon>
        <taxon>Gammaproteobacteria</taxon>
        <taxon>Pseudomonadales</taxon>
        <taxon>Pseudomonadaceae</taxon>
        <taxon>Pseudomonas</taxon>
    </lineage>
</organism>
<dbReference type="InterPro" id="IPR013762">
    <property type="entry name" value="Integrase-like_cat_sf"/>
</dbReference>
<dbReference type="NCBIfam" id="NF041502">
    <property type="entry name" value="integrase_1"/>
    <property type="match status" value="1"/>
</dbReference>
<dbReference type="GO" id="GO:0003677">
    <property type="term" value="F:DNA binding"/>
    <property type="evidence" value="ECO:0007669"/>
    <property type="project" value="InterPro"/>
</dbReference>
<dbReference type="InterPro" id="IPR002104">
    <property type="entry name" value="Integrase_catalytic"/>
</dbReference>
<sequence>MTPMIATSGARSPQTEQETFRELIATDASTLISVMGWEFSPGDSTWKLSKDHTLNLDLVMSRTPLEYRAAVRKMLAHYCATFSAASVFTVANALWKYFEATNGKIDTVQLINFKSAIGDNQEYLQILRPFFRRWLVFGFPGVAKDVVSMLDSWRLRGREKGLAIKSMDPEKGALSDFEFAEFNNRLVFGYDSGAIDLYDLCVCLILATTGRRPTQLTHLKCGDLISVPLGDGGEDYFLHIPRAKQEGGSFRDEFKTYQLTKSMWELLESHKQKVWKRFEDAEFMLSFDQQKMLPLFPSKRKLPVATTAELIAALPTDILHVRTKVFTDTLTTTVENLGVISERTNDALHVFAKRFRYTLGTRAAREGVSKYVIAELLDHSDTQHVDVYTENAPEQLKKIDEALGFQLAVYAQAFAGNLVDSELDALRGSDPSSRVKHKKFGVGTCGNFSYCGMNAPRPCYTCVNFQPWAEGPHEELYIELIEEREQILADTGDLAVAAVLDRTIVAVAEVIRKCDERKRSKANE</sequence>
<accession>A0A7S9L6X5</accession>
<keyword evidence="1" id="KW-0233">DNA recombination</keyword>
<dbReference type="PROSITE" id="PS51898">
    <property type="entry name" value="TYR_RECOMBINASE"/>
    <property type="match status" value="1"/>
</dbReference>
<dbReference type="EMBL" id="CP064946">
    <property type="protein sequence ID" value="QPH48634.1"/>
    <property type="molecule type" value="Genomic_DNA"/>
</dbReference>
<dbReference type="InterPro" id="IPR048120">
    <property type="entry name" value="Integrase-like"/>
</dbReference>
<dbReference type="InterPro" id="IPR011010">
    <property type="entry name" value="DNA_brk_join_enz"/>
</dbReference>
<protein>
    <submittedName>
        <fullName evidence="3">Site-specific integrase</fullName>
    </submittedName>
</protein>
<dbReference type="GO" id="GO:0015074">
    <property type="term" value="P:DNA integration"/>
    <property type="evidence" value="ECO:0007669"/>
    <property type="project" value="InterPro"/>
</dbReference>
<feature type="domain" description="Tyr recombinase" evidence="2">
    <location>
        <begin position="169"/>
        <end position="401"/>
    </location>
</feature>
<gene>
    <name evidence="3" type="ORF">IZU98_20010</name>
</gene>
<evidence type="ECO:0000313" key="3">
    <source>
        <dbReference type="EMBL" id="QPH48634.1"/>
    </source>
</evidence>
<reference evidence="3 4" key="1">
    <citation type="submission" date="2020-11" db="EMBL/GenBank/DDBJ databases">
        <title>Pseudomonas fulva producing VIM-24.</title>
        <authorList>
            <person name="Liu S."/>
        </authorList>
    </citation>
    <scope>NUCLEOTIDE SEQUENCE [LARGE SCALE GENOMIC DNA]</scope>
    <source>
        <strain evidence="3 4">ZDHY414</strain>
    </source>
</reference>
<dbReference type="GO" id="GO:0006310">
    <property type="term" value="P:DNA recombination"/>
    <property type="evidence" value="ECO:0007669"/>
    <property type="project" value="UniProtKB-KW"/>
</dbReference>
<evidence type="ECO:0000256" key="1">
    <source>
        <dbReference type="ARBA" id="ARBA00023172"/>
    </source>
</evidence>
<dbReference type="Proteomes" id="UP000594430">
    <property type="component" value="Chromosome"/>
</dbReference>
<dbReference type="Gene3D" id="1.10.443.10">
    <property type="entry name" value="Intergrase catalytic core"/>
    <property type="match status" value="1"/>
</dbReference>
<dbReference type="RefSeq" id="WP_196110231.1">
    <property type="nucleotide sequence ID" value="NZ_CP064943.1"/>
</dbReference>
<evidence type="ECO:0000259" key="2">
    <source>
        <dbReference type="PROSITE" id="PS51898"/>
    </source>
</evidence>
<evidence type="ECO:0000313" key="4">
    <source>
        <dbReference type="Proteomes" id="UP000594430"/>
    </source>
</evidence>
<dbReference type="AlphaFoldDB" id="A0A7S9L6X5"/>
<dbReference type="CDD" id="cd00397">
    <property type="entry name" value="DNA_BRE_C"/>
    <property type="match status" value="1"/>
</dbReference>
<name>A0A7S9L6X5_9PSED</name>
<proteinExistence type="predicted"/>